<keyword evidence="2" id="KW-1185">Reference proteome</keyword>
<gene>
    <name evidence="1" type="ORF">AX774_g7627</name>
</gene>
<dbReference type="EMBL" id="LSSK01001713">
    <property type="protein sequence ID" value="OMH78974.1"/>
    <property type="molecule type" value="Genomic_DNA"/>
</dbReference>
<evidence type="ECO:0000313" key="2">
    <source>
        <dbReference type="Proteomes" id="UP000188320"/>
    </source>
</evidence>
<proteinExistence type="predicted"/>
<sequence length="66" mass="7121">MSESGLFVMILIVAKCKIEKKKNMAILFTNSSWSLSFSAVSIVFSTTPSTAASTVSSPANSRIRFT</sequence>
<comment type="caution">
    <text evidence="1">The sequence shown here is derived from an EMBL/GenBank/DDBJ whole genome shotgun (WGS) entry which is preliminary data.</text>
</comment>
<accession>A0A1R1PDA5</accession>
<organism evidence="1 2">
    <name type="scientific">Zancudomyces culisetae</name>
    <name type="common">Gut fungus</name>
    <name type="synonym">Smittium culisetae</name>
    <dbReference type="NCBI Taxonomy" id="1213189"/>
    <lineage>
        <taxon>Eukaryota</taxon>
        <taxon>Fungi</taxon>
        <taxon>Fungi incertae sedis</taxon>
        <taxon>Zoopagomycota</taxon>
        <taxon>Kickxellomycotina</taxon>
        <taxon>Harpellomycetes</taxon>
        <taxon>Harpellales</taxon>
        <taxon>Legeriomycetaceae</taxon>
        <taxon>Zancudomyces</taxon>
    </lineage>
</organism>
<name>A0A1R1PDA5_ZANCU</name>
<protein>
    <submittedName>
        <fullName evidence="1">Uncharacterized protein</fullName>
    </submittedName>
</protein>
<dbReference type="AlphaFoldDB" id="A0A1R1PDA5"/>
<dbReference type="Proteomes" id="UP000188320">
    <property type="component" value="Unassembled WGS sequence"/>
</dbReference>
<evidence type="ECO:0000313" key="1">
    <source>
        <dbReference type="EMBL" id="OMH78974.1"/>
    </source>
</evidence>
<reference evidence="2" key="1">
    <citation type="submission" date="2017-01" db="EMBL/GenBank/DDBJ databases">
        <authorList>
            <person name="Wang Y."/>
            <person name="White M."/>
            <person name="Kvist S."/>
            <person name="Moncalvo J.-M."/>
        </authorList>
    </citation>
    <scope>NUCLEOTIDE SEQUENCE [LARGE SCALE GENOMIC DNA]</scope>
    <source>
        <strain evidence="2">COL-18-3</strain>
    </source>
</reference>